<dbReference type="PANTHER" id="PTHR47843">
    <property type="entry name" value="BTB DOMAIN-CONTAINING PROTEIN-RELATED"/>
    <property type="match status" value="1"/>
</dbReference>
<dbReference type="SUPFAM" id="SSF54695">
    <property type="entry name" value="POZ domain"/>
    <property type="match status" value="1"/>
</dbReference>
<sequence length="211" mass="24205">SAYDSILDVIVTDNKTPDLQKKFPVYRGVLCFHSKFFRSALNGPFLEYGSDVCEMEDFSIARFEMFYHWMNTGKAMDRGSALASVELFVFADFYAIPNLKDHAIGLYFSFIFMEFSIRWSMIDEIYATTPENSAMRRLAIDIIPKTCSLQNFKCQVAEANMTKEAIMDLVEVIFERRLDPNKLFPDGLEKLEQEGNASDSVTNEHDSEAMD</sequence>
<reference evidence="3 4" key="1">
    <citation type="submission" date="2021-02" db="EMBL/GenBank/DDBJ databases">
        <title>Genome assembly of Pseudopithomyces chartarum.</title>
        <authorList>
            <person name="Jauregui R."/>
            <person name="Singh J."/>
            <person name="Voisey C."/>
        </authorList>
    </citation>
    <scope>NUCLEOTIDE SEQUENCE [LARGE SCALE GENOMIC DNA]</scope>
    <source>
        <strain evidence="3 4">AGR01</strain>
    </source>
</reference>
<name>A0AAN6RF99_9PLEO</name>
<dbReference type="InterPro" id="IPR011333">
    <property type="entry name" value="SKP1/BTB/POZ_sf"/>
</dbReference>
<evidence type="ECO:0000313" key="4">
    <source>
        <dbReference type="Proteomes" id="UP001280581"/>
    </source>
</evidence>
<organism evidence="3 4">
    <name type="scientific">Pseudopithomyces chartarum</name>
    <dbReference type="NCBI Taxonomy" id="1892770"/>
    <lineage>
        <taxon>Eukaryota</taxon>
        <taxon>Fungi</taxon>
        <taxon>Dikarya</taxon>
        <taxon>Ascomycota</taxon>
        <taxon>Pezizomycotina</taxon>
        <taxon>Dothideomycetes</taxon>
        <taxon>Pleosporomycetidae</taxon>
        <taxon>Pleosporales</taxon>
        <taxon>Massarineae</taxon>
        <taxon>Didymosphaeriaceae</taxon>
        <taxon>Pseudopithomyces</taxon>
    </lineage>
</organism>
<dbReference type="Gene3D" id="3.30.710.10">
    <property type="entry name" value="Potassium Channel Kv1.1, Chain A"/>
    <property type="match status" value="1"/>
</dbReference>
<dbReference type="PROSITE" id="PS50097">
    <property type="entry name" value="BTB"/>
    <property type="match status" value="1"/>
</dbReference>
<dbReference type="InterPro" id="IPR000210">
    <property type="entry name" value="BTB/POZ_dom"/>
</dbReference>
<feature type="domain" description="BTB" evidence="2">
    <location>
        <begin position="7"/>
        <end position="74"/>
    </location>
</feature>
<dbReference type="PANTHER" id="PTHR47843:SF2">
    <property type="entry name" value="BTB DOMAIN-CONTAINING PROTEIN"/>
    <property type="match status" value="1"/>
</dbReference>
<protein>
    <recommendedName>
        <fullName evidence="2">BTB domain-containing protein</fullName>
    </recommendedName>
</protein>
<evidence type="ECO:0000256" key="1">
    <source>
        <dbReference type="SAM" id="MobiDB-lite"/>
    </source>
</evidence>
<evidence type="ECO:0000313" key="3">
    <source>
        <dbReference type="EMBL" id="KAK3201773.1"/>
    </source>
</evidence>
<dbReference type="Proteomes" id="UP001280581">
    <property type="component" value="Unassembled WGS sequence"/>
</dbReference>
<dbReference type="Pfam" id="PF00651">
    <property type="entry name" value="BTB"/>
    <property type="match status" value="1"/>
</dbReference>
<keyword evidence="4" id="KW-1185">Reference proteome</keyword>
<gene>
    <name evidence="3" type="ORF">GRF29_164g633554</name>
</gene>
<dbReference type="EMBL" id="WVTA01000015">
    <property type="protein sequence ID" value="KAK3201773.1"/>
    <property type="molecule type" value="Genomic_DNA"/>
</dbReference>
<comment type="caution">
    <text evidence="3">The sequence shown here is derived from an EMBL/GenBank/DDBJ whole genome shotgun (WGS) entry which is preliminary data.</text>
</comment>
<evidence type="ECO:0000259" key="2">
    <source>
        <dbReference type="PROSITE" id="PS50097"/>
    </source>
</evidence>
<feature type="non-terminal residue" evidence="3">
    <location>
        <position position="1"/>
    </location>
</feature>
<dbReference type="AlphaFoldDB" id="A0AAN6RF99"/>
<feature type="region of interest" description="Disordered" evidence="1">
    <location>
        <begin position="191"/>
        <end position="211"/>
    </location>
</feature>
<accession>A0AAN6RF99</accession>
<feature type="compositionally biased region" description="Basic and acidic residues" evidence="1">
    <location>
        <begin position="202"/>
        <end position="211"/>
    </location>
</feature>
<proteinExistence type="predicted"/>